<dbReference type="RefSeq" id="WP_037922957.1">
    <property type="nucleotide sequence ID" value="NZ_CP054599.1"/>
</dbReference>
<comment type="caution">
    <text evidence="1">The sequence shown here is derived from an EMBL/GenBank/DDBJ whole genome shotgun (WGS) entry which is preliminary data.</text>
</comment>
<dbReference type="InterPro" id="IPR009593">
    <property type="entry name" value="DUF1203"/>
</dbReference>
<dbReference type="Pfam" id="PF06718">
    <property type="entry name" value="DUF1203"/>
    <property type="match status" value="1"/>
</dbReference>
<evidence type="ECO:0008006" key="3">
    <source>
        <dbReference type="Google" id="ProtNLM"/>
    </source>
</evidence>
<evidence type="ECO:0000313" key="2">
    <source>
        <dbReference type="Proteomes" id="UP000027746"/>
    </source>
</evidence>
<protein>
    <recommendedName>
        <fullName evidence="3">DUF1203 domain-containing protein</fullName>
    </recommendedName>
</protein>
<gene>
    <name evidence="1" type="ORF">SUH3_10490</name>
</gene>
<organism evidence="1 2">
    <name type="scientific">Pseudosulfitobacter pseudonitzschiae</name>
    <dbReference type="NCBI Taxonomy" id="1402135"/>
    <lineage>
        <taxon>Bacteria</taxon>
        <taxon>Pseudomonadati</taxon>
        <taxon>Pseudomonadota</taxon>
        <taxon>Alphaproteobacteria</taxon>
        <taxon>Rhodobacterales</taxon>
        <taxon>Roseobacteraceae</taxon>
        <taxon>Pseudosulfitobacter</taxon>
    </lineage>
</organism>
<dbReference type="OrthoDB" id="118609at2"/>
<dbReference type="EMBL" id="JAMD01000002">
    <property type="protein sequence ID" value="KEJ97194.1"/>
    <property type="molecule type" value="Genomic_DNA"/>
</dbReference>
<proteinExistence type="predicted"/>
<dbReference type="GeneID" id="68871778"/>
<dbReference type="PIRSF" id="PIRSF034110">
    <property type="entry name" value="DUF1203"/>
    <property type="match status" value="1"/>
</dbReference>
<keyword evidence="2" id="KW-1185">Reference proteome</keyword>
<accession>A0A073J5E9</accession>
<evidence type="ECO:0000313" key="1">
    <source>
        <dbReference type="EMBL" id="KEJ97194.1"/>
    </source>
</evidence>
<sequence length="154" mass="16679">MPTFTALPTETVEAWRAGAPDAYGNPPERHISNGAGNPCRHCLNHVHKGADMLILAHKPFEGTHPYAETGPIFLCADPCERGGGTDLPAILTSSPDYLIKGYGTDDRIVYGTGVVAPVAELHQRIAAIFADPTVAYIHARSARNNCYQLRIDRD</sequence>
<reference evidence="1 2" key="1">
    <citation type="submission" date="2014-01" db="EMBL/GenBank/DDBJ databases">
        <title>Sulfitobacter sp. H3 (MCCC 1A00686) Genome Sequencing.</title>
        <authorList>
            <person name="Lai Q."/>
            <person name="Hong Z."/>
        </authorList>
    </citation>
    <scope>NUCLEOTIDE SEQUENCE [LARGE SCALE GENOMIC DNA]</scope>
    <source>
        <strain evidence="1 2">H3</strain>
    </source>
</reference>
<dbReference type="Proteomes" id="UP000027746">
    <property type="component" value="Unassembled WGS sequence"/>
</dbReference>
<name>A0A073J5E9_9RHOB</name>
<dbReference type="AlphaFoldDB" id="A0A073J5E9"/>